<sequence>MSMNEWGEGVILASEFPKVLQFGFTESRKRSYEPDSPVDQVSVTDGHKKDIINKLDKAIDVILTGRSPYDLPCSLSLLQSICMFVYMDKTWVSSIYDRITNVFDTHMLPLVKEAIESDDPLAGCCKTYTMWRQRLRELHMLLIMPDESSTLRLPNRKKIRFIPFGLDLFASRVLNSNKPKDYMVRLADPSENRLRSLVLLAIKDMMYGLVSPTPESNQLKEMVTEIHDVQLELHGESRLHLFEVMKQATHQNFVSIRDQLLQSPESYLPKAIEYQKIVPLYVDIFKPFLPADFSSNDLLETLLGSSVLAANPRVVHACFGFDWNVQVSTKLVQLYADEEKSWLLSSIEEYSIKLYRSHISQHIRDKGLIADIVQLYQRLCFNAVQTFGKENAIPKNIFVNAIQQIPNGPIHICDHLLKHIETTLGKPSLQDLDRKSRSGRIYQLSRLDPQDSITTILILIPSSRRYFFDKYQIQVSRRLLRGESFFLNRELKMEWLELERELLNKLKNMCGREYTDQLDSMVESVELSELDLPEFHDVHKHSALGSVDMDICCVDSNCWPRVPENQPLIIPSQLQPLLHEYETFYRSQYQSRKLQWKFHFHRVTLDVQFDEKKARKQTIECTLYQAAIILAFEDHASLSFDQIKLKTGMSNKFVTQNLNVMSSSRFPVLVQETDYRINENFRCSKKTLRLPIQLAESASPVEPQSSELPSRAWISSKIEAFVVRTLKSTQRIAHDKLMLLVLDHMKQQKIYEKDVVVFVKSVLEKLINEDYIAREADNYVYIP</sequence>
<dbReference type="EMBL" id="JAEUBD010001178">
    <property type="protein sequence ID" value="KAH3664747.1"/>
    <property type="molecule type" value="Genomic_DNA"/>
</dbReference>
<dbReference type="SUPFAM" id="SSF46785">
    <property type="entry name" value="Winged helix' DNA-binding domain"/>
    <property type="match status" value="1"/>
</dbReference>
<dbReference type="GO" id="GO:0006511">
    <property type="term" value="P:ubiquitin-dependent protein catabolic process"/>
    <property type="evidence" value="ECO:0007669"/>
    <property type="project" value="InterPro"/>
</dbReference>
<accession>A0A9P8P3U3</accession>
<dbReference type="InterPro" id="IPR019559">
    <property type="entry name" value="Cullin_neddylation_domain"/>
</dbReference>
<organism evidence="3 4">
    <name type="scientific">Ogataea polymorpha</name>
    <dbReference type="NCBI Taxonomy" id="460523"/>
    <lineage>
        <taxon>Eukaryota</taxon>
        <taxon>Fungi</taxon>
        <taxon>Dikarya</taxon>
        <taxon>Ascomycota</taxon>
        <taxon>Saccharomycotina</taxon>
        <taxon>Pichiomycetes</taxon>
        <taxon>Pichiales</taxon>
        <taxon>Pichiaceae</taxon>
        <taxon>Ogataea</taxon>
    </lineage>
</organism>
<protein>
    <recommendedName>
        <fullName evidence="2">Cullin family profile domain-containing protein</fullName>
    </recommendedName>
</protein>
<dbReference type="AlphaFoldDB" id="A0A9P8P3U3"/>
<proteinExistence type="inferred from homology"/>
<dbReference type="Gene3D" id="1.10.10.10">
    <property type="entry name" value="Winged helix-like DNA-binding domain superfamily/Winged helix DNA-binding domain"/>
    <property type="match status" value="1"/>
</dbReference>
<evidence type="ECO:0000259" key="2">
    <source>
        <dbReference type="PROSITE" id="PS50069"/>
    </source>
</evidence>
<dbReference type="Gene3D" id="1.20.1310.10">
    <property type="entry name" value="Cullin Repeats"/>
    <property type="match status" value="1"/>
</dbReference>
<dbReference type="InterPro" id="IPR045093">
    <property type="entry name" value="Cullin"/>
</dbReference>
<dbReference type="InterPro" id="IPR036388">
    <property type="entry name" value="WH-like_DNA-bd_sf"/>
</dbReference>
<dbReference type="InterPro" id="IPR059120">
    <property type="entry name" value="Cullin-like_AB"/>
</dbReference>
<dbReference type="SMART" id="SM00182">
    <property type="entry name" value="CULLIN"/>
    <property type="match status" value="1"/>
</dbReference>
<dbReference type="InterPro" id="IPR036317">
    <property type="entry name" value="Cullin_homology_sf"/>
</dbReference>
<dbReference type="PROSITE" id="PS50069">
    <property type="entry name" value="CULLIN_2"/>
    <property type="match status" value="1"/>
</dbReference>
<dbReference type="InterPro" id="IPR016158">
    <property type="entry name" value="Cullin_homology"/>
</dbReference>
<dbReference type="InterPro" id="IPR036390">
    <property type="entry name" value="WH_DNA-bd_sf"/>
</dbReference>
<name>A0A9P8P3U3_9ASCO</name>
<dbReference type="SMART" id="SM00884">
    <property type="entry name" value="Cullin_Nedd8"/>
    <property type="match status" value="1"/>
</dbReference>
<dbReference type="SUPFAM" id="SSF75632">
    <property type="entry name" value="Cullin homology domain"/>
    <property type="match status" value="1"/>
</dbReference>
<comment type="similarity">
    <text evidence="1">Belongs to the cullin family.</text>
</comment>
<dbReference type="Gene3D" id="3.30.230.130">
    <property type="entry name" value="Cullin, Chain C, Domain 2"/>
    <property type="match status" value="1"/>
</dbReference>
<evidence type="ECO:0000313" key="4">
    <source>
        <dbReference type="Proteomes" id="UP000788993"/>
    </source>
</evidence>
<feature type="domain" description="Cullin family profile" evidence="2">
    <location>
        <begin position="411"/>
        <end position="662"/>
    </location>
</feature>
<dbReference type="PANTHER" id="PTHR11932">
    <property type="entry name" value="CULLIN"/>
    <property type="match status" value="1"/>
</dbReference>
<evidence type="ECO:0000256" key="1">
    <source>
        <dbReference type="PROSITE-ProRule" id="PRU00330"/>
    </source>
</evidence>
<comment type="caution">
    <text evidence="3">The sequence shown here is derived from an EMBL/GenBank/DDBJ whole genome shotgun (WGS) entry which is preliminary data.</text>
</comment>
<dbReference type="Proteomes" id="UP000788993">
    <property type="component" value="Unassembled WGS sequence"/>
</dbReference>
<dbReference type="InterPro" id="IPR016159">
    <property type="entry name" value="Cullin_repeat-like_dom_sf"/>
</dbReference>
<reference evidence="3" key="1">
    <citation type="journal article" date="2021" name="Open Biol.">
        <title>Shared evolutionary footprints suggest mitochondrial oxidative damage underlies multiple complex I losses in fungi.</title>
        <authorList>
            <person name="Schikora-Tamarit M.A."/>
            <person name="Marcet-Houben M."/>
            <person name="Nosek J."/>
            <person name="Gabaldon T."/>
        </authorList>
    </citation>
    <scope>NUCLEOTIDE SEQUENCE</scope>
    <source>
        <strain evidence="3">NCAIM Y.01608</strain>
    </source>
</reference>
<evidence type="ECO:0000313" key="3">
    <source>
        <dbReference type="EMBL" id="KAH3664747.1"/>
    </source>
</evidence>
<gene>
    <name evidence="3" type="ORF">OGATHE_003562</name>
</gene>
<dbReference type="Pfam" id="PF26557">
    <property type="entry name" value="Cullin_AB"/>
    <property type="match status" value="1"/>
</dbReference>
<keyword evidence="4" id="KW-1185">Reference proteome</keyword>
<reference evidence="3" key="2">
    <citation type="submission" date="2021-01" db="EMBL/GenBank/DDBJ databases">
        <authorList>
            <person name="Schikora-Tamarit M.A."/>
        </authorList>
    </citation>
    <scope>NUCLEOTIDE SEQUENCE</scope>
    <source>
        <strain evidence="3">NCAIM Y.01608</strain>
    </source>
</reference>
<dbReference type="SUPFAM" id="SSF74788">
    <property type="entry name" value="Cullin repeat-like"/>
    <property type="match status" value="1"/>
</dbReference>
<dbReference type="GO" id="GO:0031625">
    <property type="term" value="F:ubiquitin protein ligase binding"/>
    <property type="evidence" value="ECO:0007669"/>
    <property type="project" value="InterPro"/>
</dbReference>